<keyword evidence="7" id="KW-1015">Disulfide bond</keyword>
<dbReference type="Pfam" id="PF00048">
    <property type="entry name" value="IL8"/>
    <property type="match status" value="1"/>
</dbReference>
<dbReference type="FunFam" id="2.40.50.40:FF:000012">
    <property type="entry name" value="C-C motif chemokine"/>
    <property type="match status" value="1"/>
</dbReference>
<evidence type="ECO:0000256" key="4">
    <source>
        <dbReference type="ARBA" id="ARBA00022514"/>
    </source>
</evidence>
<proteinExistence type="inferred from homology"/>
<dbReference type="GO" id="GO:0005615">
    <property type="term" value="C:extracellular space"/>
    <property type="evidence" value="ECO:0007669"/>
    <property type="project" value="UniProtKB-KW"/>
</dbReference>
<dbReference type="Ensembl" id="ENSPEMT00000031902.2">
    <property type="protein sequence ID" value="ENSPEMP00000027489.1"/>
    <property type="gene ID" value="ENSPEMG00000023283.2"/>
</dbReference>
<evidence type="ECO:0000256" key="3">
    <source>
        <dbReference type="ARBA" id="ARBA00022500"/>
    </source>
</evidence>
<dbReference type="GO" id="GO:0008009">
    <property type="term" value="F:chemokine activity"/>
    <property type="evidence" value="ECO:0007669"/>
    <property type="project" value="InterPro"/>
</dbReference>
<reference evidence="11" key="2">
    <citation type="submission" date="2025-08" db="UniProtKB">
        <authorList>
            <consortium name="Ensembl"/>
        </authorList>
    </citation>
    <scope>IDENTIFICATION</scope>
</reference>
<keyword evidence="8" id="KW-0395">Inflammatory response</keyword>
<dbReference type="InterPro" id="IPR001811">
    <property type="entry name" value="Chemokine_IL8-like_dom"/>
</dbReference>
<dbReference type="PANTHER" id="PTHR12015">
    <property type="entry name" value="SMALL INDUCIBLE CYTOKINE A"/>
    <property type="match status" value="1"/>
</dbReference>
<dbReference type="InterPro" id="IPR000827">
    <property type="entry name" value="Chemokine_CC_CS"/>
</dbReference>
<feature type="chain" id="PRO_5034445662" description="C-C motif chemokine" evidence="9">
    <location>
        <begin position="28"/>
        <end position="102"/>
    </location>
</feature>
<accession>A0A8C8U8I9</accession>
<evidence type="ECO:0000256" key="2">
    <source>
        <dbReference type="ARBA" id="ARBA00010868"/>
    </source>
</evidence>
<evidence type="ECO:0000256" key="6">
    <source>
        <dbReference type="ARBA" id="ARBA00022729"/>
    </source>
</evidence>
<dbReference type="GO" id="GO:0031731">
    <property type="term" value="F:CCR6 chemokine receptor binding"/>
    <property type="evidence" value="ECO:0007669"/>
    <property type="project" value="Ensembl"/>
</dbReference>
<keyword evidence="12" id="KW-1185">Reference proteome</keyword>
<dbReference type="SUPFAM" id="SSF54117">
    <property type="entry name" value="Interleukin 8-like chemokines"/>
    <property type="match status" value="1"/>
</dbReference>
<dbReference type="GO" id="GO:0006955">
    <property type="term" value="P:immune response"/>
    <property type="evidence" value="ECO:0007669"/>
    <property type="project" value="InterPro"/>
</dbReference>
<feature type="signal peptide" evidence="9">
    <location>
        <begin position="1"/>
        <end position="27"/>
    </location>
</feature>
<keyword evidence="5 9" id="KW-0964">Secreted</keyword>
<keyword evidence="6 9" id="KW-0732">Signal</keyword>
<name>A0A8C8U8I9_PERMB</name>
<organism evidence="11 12">
    <name type="scientific">Peromyscus maniculatus bairdii</name>
    <name type="common">Prairie deer mouse</name>
    <dbReference type="NCBI Taxonomy" id="230844"/>
    <lineage>
        <taxon>Eukaryota</taxon>
        <taxon>Metazoa</taxon>
        <taxon>Chordata</taxon>
        <taxon>Craniata</taxon>
        <taxon>Vertebrata</taxon>
        <taxon>Euteleostomi</taxon>
        <taxon>Mammalia</taxon>
        <taxon>Eutheria</taxon>
        <taxon>Euarchontoglires</taxon>
        <taxon>Glires</taxon>
        <taxon>Rodentia</taxon>
        <taxon>Myomorpha</taxon>
        <taxon>Muroidea</taxon>
        <taxon>Cricetidae</taxon>
        <taxon>Neotominae</taxon>
        <taxon>Peromyscus</taxon>
    </lineage>
</organism>
<dbReference type="CDD" id="cd01119">
    <property type="entry name" value="Chemokine_CC_DCCL"/>
    <property type="match status" value="1"/>
</dbReference>
<evidence type="ECO:0000256" key="8">
    <source>
        <dbReference type="ARBA" id="ARBA00023198"/>
    </source>
</evidence>
<dbReference type="SMART" id="SM00199">
    <property type="entry name" value="SCY"/>
    <property type="match status" value="1"/>
</dbReference>
<dbReference type="InterPro" id="IPR034133">
    <property type="entry name" value="Chemokine_CC_DCCL"/>
</dbReference>
<dbReference type="PANTHER" id="PTHR12015:SF108">
    <property type="entry name" value="C-C MOTIF CHEMOKINE 20"/>
    <property type="match status" value="1"/>
</dbReference>
<evidence type="ECO:0000313" key="12">
    <source>
        <dbReference type="Proteomes" id="UP000694547"/>
    </source>
</evidence>
<evidence type="ECO:0000256" key="1">
    <source>
        <dbReference type="ARBA" id="ARBA00004613"/>
    </source>
</evidence>
<evidence type="ECO:0000256" key="7">
    <source>
        <dbReference type="ARBA" id="ARBA00023157"/>
    </source>
</evidence>
<reference evidence="11" key="3">
    <citation type="submission" date="2025-09" db="UniProtKB">
        <authorList>
            <consortium name="Ensembl"/>
        </authorList>
    </citation>
    <scope>IDENTIFICATION</scope>
</reference>
<comment type="similarity">
    <text evidence="2 9">Belongs to the intercrine beta (chemokine CC) family.</text>
</comment>
<dbReference type="InterPro" id="IPR039809">
    <property type="entry name" value="Chemokine_b/g/d"/>
</dbReference>
<dbReference type="AlphaFoldDB" id="A0A8C8U8I9"/>
<dbReference type="Proteomes" id="UP000694547">
    <property type="component" value="Chromosome 13"/>
</dbReference>
<dbReference type="GO" id="GO:0006954">
    <property type="term" value="P:inflammatory response"/>
    <property type="evidence" value="ECO:0007669"/>
    <property type="project" value="UniProtKB-KW"/>
</dbReference>
<keyword evidence="4 9" id="KW-0202">Cytokine</keyword>
<comment type="subcellular location">
    <subcellularLocation>
        <location evidence="1 9">Secreted</location>
    </subcellularLocation>
</comment>
<dbReference type="Gene3D" id="2.40.50.40">
    <property type="match status" value="1"/>
</dbReference>
<dbReference type="GeneTree" id="ENSGT01130000278316"/>
<dbReference type="GO" id="GO:0019722">
    <property type="term" value="P:calcium-mediated signaling"/>
    <property type="evidence" value="ECO:0007669"/>
    <property type="project" value="Ensembl"/>
</dbReference>
<dbReference type="PROSITE" id="PS00472">
    <property type="entry name" value="SMALL_CYTOKINES_CC"/>
    <property type="match status" value="1"/>
</dbReference>
<reference evidence="11 12" key="1">
    <citation type="submission" date="2018-10" db="EMBL/GenBank/DDBJ databases">
        <title>Improved assembly of the deer mouse Peromyscus maniculatus genome.</title>
        <authorList>
            <person name="Lassance J.-M."/>
            <person name="Hoekstra H.E."/>
        </authorList>
    </citation>
    <scope>NUCLEOTIDE SEQUENCE [LARGE SCALE GENOMIC DNA]</scope>
</reference>
<evidence type="ECO:0000259" key="10">
    <source>
        <dbReference type="SMART" id="SM00199"/>
    </source>
</evidence>
<protein>
    <recommendedName>
        <fullName evidence="9">C-C motif chemokine</fullName>
    </recommendedName>
</protein>
<sequence>MFCSGKRLLCLALAWVLLAHLHSQVEASSFDCCLRYTKSIIPSKAIVGFTEQLADEACDINAVIFHTKKKLAVCADPKQGWVKRAVRLLRYGSLKDKQSTER</sequence>
<dbReference type="InterPro" id="IPR036048">
    <property type="entry name" value="Interleukin_8-like_sf"/>
</dbReference>
<keyword evidence="3 9" id="KW-0145">Chemotaxis</keyword>
<gene>
    <name evidence="11" type="primary">Ccl20</name>
</gene>
<evidence type="ECO:0000256" key="9">
    <source>
        <dbReference type="RuleBase" id="RU361150"/>
    </source>
</evidence>
<feature type="domain" description="Chemokine interleukin-8-like" evidence="10">
    <location>
        <begin position="29"/>
        <end position="89"/>
    </location>
</feature>
<evidence type="ECO:0000313" key="11">
    <source>
        <dbReference type="Ensembl" id="ENSPEMP00000027489.1"/>
    </source>
</evidence>
<evidence type="ECO:0000256" key="5">
    <source>
        <dbReference type="ARBA" id="ARBA00022525"/>
    </source>
</evidence>
<dbReference type="GO" id="GO:2000406">
    <property type="term" value="P:positive regulation of T cell migration"/>
    <property type="evidence" value="ECO:0007669"/>
    <property type="project" value="Ensembl"/>
</dbReference>